<sequence length="208" mass="24262">MKSYQWANIFKCSGSGLPTYHGKKENDRNQALVCCQCFNSPLFLISVFYGISRFDEEEEFPPTFLRAVRNAILPSPTSGCIDRKVHREMKNTLLFLSVFYGISRFDEEEEFPPTFLRAVRNAILPSPTNGCIDRKVYREMKNTLLFLLTMCILDVVSRRKTAQMRNQWMEQRKRTQAFLTFGITPTDGRNQSEEKPQDEHQQQGQQEQ</sequence>
<organism evidence="2">
    <name type="scientific">Trichuris suis</name>
    <name type="common">pig whipworm</name>
    <dbReference type="NCBI Taxonomy" id="68888"/>
    <lineage>
        <taxon>Eukaryota</taxon>
        <taxon>Metazoa</taxon>
        <taxon>Ecdysozoa</taxon>
        <taxon>Nematoda</taxon>
        <taxon>Enoplea</taxon>
        <taxon>Dorylaimia</taxon>
        <taxon>Trichinellida</taxon>
        <taxon>Trichuridae</taxon>
        <taxon>Trichuris</taxon>
    </lineage>
</organism>
<gene>
    <name evidence="2" type="ORF">M514_08964</name>
</gene>
<protein>
    <submittedName>
        <fullName evidence="2">Uncharacterized protein</fullName>
    </submittedName>
</protein>
<accession>A0A085N6Z2</accession>
<dbReference type="Proteomes" id="UP000030758">
    <property type="component" value="Unassembled WGS sequence"/>
</dbReference>
<dbReference type="AlphaFoldDB" id="A0A085N6Z2"/>
<evidence type="ECO:0000313" key="2">
    <source>
        <dbReference type="EMBL" id="KFD65238.1"/>
    </source>
</evidence>
<feature type="region of interest" description="Disordered" evidence="1">
    <location>
        <begin position="183"/>
        <end position="208"/>
    </location>
</feature>
<dbReference type="EMBL" id="KL367542">
    <property type="protein sequence ID" value="KFD65238.1"/>
    <property type="molecule type" value="Genomic_DNA"/>
</dbReference>
<evidence type="ECO:0000256" key="1">
    <source>
        <dbReference type="SAM" id="MobiDB-lite"/>
    </source>
</evidence>
<reference evidence="2" key="1">
    <citation type="journal article" date="2014" name="Nat. Genet.">
        <title>Genome and transcriptome of the porcine whipworm Trichuris suis.</title>
        <authorList>
            <person name="Jex A.R."/>
            <person name="Nejsum P."/>
            <person name="Schwarz E.M."/>
            <person name="Hu L."/>
            <person name="Young N.D."/>
            <person name="Hall R.S."/>
            <person name="Korhonen P.K."/>
            <person name="Liao S."/>
            <person name="Thamsborg S."/>
            <person name="Xia J."/>
            <person name="Xu P."/>
            <person name="Wang S."/>
            <person name="Scheerlinck J.P."/>
            <person name="Hofmann A."/>
            <person name="Sternberg P.W."/>
            <person name="Wang J."/>
            <person name="Gasser R.B."/>
        </authorList>
    </citation>
    <scope>NUCLEOTIDE SEQUENCE [LARGE SCALE GENOMIC DNA]</scope>
    <source>
        <strain evidence="2">DCEP-RM93F</strain>
    </source>
</reference>
<feature type="compositionally biased region" description="Basic and acidic residues" evidence="1">
    <location>
        <begin position="190"/>
        <end position="201"/>
    </location>
</feature>
<proteinExistence type="predicted"/>
<name>A0A085N6Z2_9BILA</name>